<keyword evidence="2" id="KW-0472">Membrane</keyword>
<evidence type="ECO:0000313" key="4">
    <source>
        <dbReference type="RefSeq" id="XP_022332591.1"/>
    </source>
</evidence>
<organism evidence="3 4">
    <name type="scientific">Crassostrea virginica</name>
    <name type="common">Eastern oyster</name>
    <dbReference type="NCBI Taxonomy" id="6565"/>
    <lineage>
        <taxon>Eukaryota</taxon>
        <taxon>Metazoa</taxon>
        <taxon>Spiralia</taxon>
        <taxon>Lophotrochozoa</taxon>
        <taxon>Mollusca</taxon>
        <taxon>Bivalvia</taxon>
        <taxon>Autobranchia</taxon>
        <taxon>Pteriomorphia</taxon>
        <taxon>Ostreida</taxon>
        <taxon>Ostreoidea</taxon>
        <taxon>Ostreidae</taxon>
        <taxon>Crassostrea</taxon>
    </lineage>
</organism>
<evidence type="ECO:0000256" key="1">
    <source>
        <dbReference type="SAM" id="MobiDB-lite"/>
    </source>
</evidence>
<name>A0A8B8E033_CRAVI</name>
<feature type="transmembrane region" description="Helical" evidence="2">
    <location>
        <begin position="94"/>
        <end position="115"/>
    </location>
</feature>
<dbReference type="Proteomes" id="UP000694844">
    <property type="component" value="Chromosome 4"/>
</dbReference>
<dbReference type="RefSeq" id="XP_022332591.1">
    <property type="nucleotide sequence ID" value="XM_022476883.1"/>
</dbReference>
<evidence type="ECO:0000256" key="2">
    <source>
        <dbReference type="SAM" id="Phobius"/>
    </source>
</evidence>
<accession>A0A8B8E033</accession>
<protein>
    <submittedName>
        <fullName evidence="4">Uncharacterized protein LOC111130148 isoform X1</fullName>
    </submittedName>
</protein>
<keyword evidence="2" id="KW-0812">Transmembrane</keyword>
<evidence type="ECO:0000313" key="3">
    <source>
        <dbReference type="Proteomes" id="UP000694844"/>
    </source>
</evidence>
<feature type="transmembrane region" description="Helical" evidence="2">
    <location>
        <begin position="7"/>
        <end position="25"/>
    </location>
</feature>
<feature type="region of interest" description="Disordered" evidence="1">
    <location>
        <begin position="126"/>
        <end position="149"/>
    </location>
</feature>
<dbReference type="KEGG" id="cvn:111130148"/>
<sequence>MDFTLRLSVSVFICMNVLVLFWDIGQGAQILKDDTDEGVKGNSESSLELPVDMEDDKGFNFFQEKIGLMSTVPPIVLSQEDVDKKLLGIPWYEYLTVGLVVVFAAGTGGGVAILCQKYGGMFGRRQSNQKENQESNTGPQGTISLTTLE</sequence>
<dbReference type="GeneID" id="111130148"/>
<keyword evidence="2" id="KW-1133">Transmembrane helix</keyword>
<keyword evidence="3" id="KW-1185">Reference proteome</keyword>
<proteinExistence type="predicted"/>
<gene>
    <name evidence="4" type="primary">LOC111130148</name>
</gene>
<reference evidence="4" key="1">
    <citation type="submission" date="2025-08" db="UniProtKB">
        <authorList>
            <consortium name="RefSeq"/>
        </authorList>
    </citation>
    <scope>IDENTIFICATION</scope>
    <source>
        <tissue evidence="4">Whole sample</tissue>
    </source>
</reference>
<dbReference type="AlphaFoldDB" id="A0A8B8E033"/>